<dbReference type="Pfam" id="PF00561">
    <property type="entry name" value="Abhydrolase_1"/>
    <property type="match status" value="1"/>
</dbReference>
<proteinExistence type="predicted"/>
<evidence type="ECO:0000256" key="1">
    <source>
        <dbReference type="ARBA" id="ARBA00022801"/>
    </source>
</evidence>
<evidence type="ECO:0000259" key="2">
    <source>
        <dbReference type="Pfam" id="PF00561"/>
    </source>
</evidence>
<dbReference type="Gene3D" id="3.40.50.1820">
    <property type="entry name" value="alpha/beta hydrolase"/>
    <property type="match status" value="1"/>
</dbReference>
<name>A0A844GX62_9CHRO</name>
<dbReference type="InterPro" id="IPR000639">
    <property type="entry name" value="Epox_hydrolase-like"/>
</dbReference>
<dbReference type="PRINTS" id="PR00412">
    <property type="entry name" value="EPOXHYDRLASE"/>
</dbReference>
<dbReference type="PANTHER" id="PTHR42977:SF3">
    <property type="entry name" value="AB HYDROLASE-1 DOMAIN-CONTAINING PROTEIN"/>
    <property type="match status" value="1"/>
</dbReference>
<evidence type="ECO:0000313" key="3">
    <source>
        <dbReference type="EMBL" id="MTF38586.1"/>
    </source>
</evidence>
<dbReference type="RefSeq" id="WP_015219733.1">
    <property type="nucleotide sequence ID" value="NZ_WMIA01000006.1"/>
</dbReference>
<dbReference type="EMBL" id="WMIA01000006">
    <property type="protein sequence ID" value="MTF38586.1"/>
    <property type="molecule type" value="Genomic_DNA"/>
</dbReference>
<dbReference type="InterPro" id="IPR051340">
    <property type="entry name" value="Haloalkane_dehalogenase"/>
</dbReference>
<comment type="caution">
    <text evidence="3">The sequence shown here is derived from an EMBL/GenBank/DDBJ whole genome shotgun (WGS) entry which is preliminary data.</text>
</comment>
<reference evidence="3 4" key="1">
    <citation type="submission" date="2019-11" db="EMBL/GenBank/DDBJ databases">
        <title>Isolation of a new High Light Tolerant Cyanobacteria.</title>
        <authorList>
            <person name="Dobson Z."/>
            <person name="Vaughn N."/>
            <person name="Vaughn M."/>
            <person name="Fromme P."/>
            <person name="Mazor Y."/>
        </authorList>
    </citation>
    <scope>NUCLEOTIDE SEQUENCE [LARGE SCALE GENOMIC DNA]</scope>
    <source>
        <strain evidence="3 4">0216</strain>
    </source>
</reference>
<dbReference type="SUPFAM" id="SSF53474">
    <property type="entry name" value="alpha/beta-Hydrolases"/>
    <property type="match status" value="1"/>
</dbReference>
<dbReference type="GO" id="GO:0004301">
    <property type="term" value="F:epoxide hydrolase activity"/>
    <property type="evidence" value="ECO:0007669"/>
    <property type="project" value="TreeGrafter"/>
</dbReference>
<feature type="domain" description="AB hydrolase-1" evidence="2">
    <location>
        <begin position="30"/>
        <end position="262"/>
    </location>
</feature>
<dbReference type="PRINTS" id="PR00111">
    <property type="entry name" value="ABHYDROLASE"/>
</dbReference>
<keyword evidence="1 3" id="KW-0378">Hydrolase</keyword>
<dbReference type="InterPro" id="IPR029058">
    <property type="entry name" value="AB_hydrolase_fold"/>
</dbReference>
<accession>A0A844GX62</accession>
<dbReference type="PANTHER" id="PTHR42977">
    <property type="entry name" value="HYDROLASE-RELATED"/>
    <property type="match status" value="1"/>
</dbReference>
<dbReference type="AlphaFoldDB" id="A0A844GX62"/>
<protein>
    <submittedName>
        <fullName evidence="3">Alpha/beta fold hydrolase</fullName>
    </submittedName>
</protein>
<gene>
    <name evidence="3" type="ORF">GGC33_06575</name>
</gene>
<organism evidence="3 4">
    <name type="scientific">Cyanobacterium aponinum 0216</name>
    <dbReference type="NCBI Taxonomy" id="2676140"/>
    <lineage>
        <taxon>Bacteria</taxon>
        <taxon>Bacillati</taxon>
        <taxon>Cyanobacteriota</taxon>
        <taxon>Cyanophyceae</taxon>
        <taxon>Oscillatoriophycideae</taxon>
        <taxon>Chroococcales</taxon>
        <taxon>Geminocystaceae</taxon>
        <taxon>Cyanobacterium</taxon>
    </lineage>
</organism>
<evidence type="ECO:0000313" key="4">
    <source>
        <dbReference type="Proteomes" id="UP000437131"/>
    </source>
</evidence>
<sequence>MEIQEKKIKVGNFEWFYREMLPPQENNKVPVILLHGLFSQSFSWLEMMPSLAEYGYRAIAPDWLGWGFSDIPEKREFGYKPDNFIEALKDFIETLELEKVSLIIQGFLGTIGIQYALKYPEKIDHLVILNAPITTEAKLPWQIAQCGFPLLGDMVTQDPLIVDRTLEKGSGFVISDNNLALYRKPIVTSSAAGRMLVTIVKNLQLKQTTKEIETGLKTWEKPCLIIWGNEDPWLEIDSVENLIKTNNKLKLTPLPEAKHYPQEHFSEEISPLIINFLGSRK</sequence>
<dbReference type="Proteomes" id="UP000437131">
    <property type="component" value="Unassembled WGS sequence"/>
</dbReference>
<dbReference type="InterPro" id="IPR000073">
    <property type="entry name" value="AB_hydrolase_1"/>
</dbReference>